<keyword evidence="5" id="KW-0472">Membrane</keyword>
<dbReference type="CDD" id="cd00761">
    <property type="entry name" value="Glyco_tranf_GTA_type"/>
    <property type="match status" value="1"/>
</dbReference>
<keyword evidence="3" id="KW-0328">Glycosyltransferase</keyword>
<protein>
    <submittedName>
        <fullName evidence="7">Glycosyl transferase</fullName>
    </submittedName>
</protein>
<name>A0ABM6GD54_9BACT</name>
<dbReference type="SUPFAM" id="SSF53448">
    <property type="entry name" value="Nucleotide-diphospho-sugar transferases"/>
    <property type="match status" value="1"/>
</dbReference>
<evidence type="ECO:0000313" key="7">
    <source>
        <dbReference type="EMBL" id="APT73290.1"/>
    </source>
</evidence>
<evidence type="ECO:0000256" key="4">
    <source>
        <dbReference type="ARBA" id="ARBA00022679"/>
    </source>
</evidence>
<evidence type="ECO:0000256" key="2">
    <source>
        <dbReference type="ARBA" id="ARBA00022475"/>
    </source>
</evidence>
<reference evidence="7 8" key="1">
    <citation type="submission" date="2014-02" db="EMBL/GenBank/DDBJ databases">
        <title>Diversity of Thermotogales isolates from hydrothermal vents.</title>
        <authorList>
            <person name="Haverkamp T.H.A."/>
            <person name="Lossouarn J."/>
            <person name="Geslin C."/>
            <person name="Nesbo C.L."/>
        </authorList>
    </citation>
    <scope>NUCLEOTIDE SEQUENCE [LARGE SCALE GENOMIC DNA]</scope>
    <source>
        <strain evidence="7 8">431</strain>
    </source>
</reference>
<dbReference type="Proteomes" id="UP000185490">
    <property type="component" value="Chromosome"/>
</dbReference>
<feature type="domain" description="Glycosyltransferase 2-like" evidence="6">
    <location>
        <begin position="4"/>
        <end position="145"/>
    </location>
</feature>
<evidence type="ECO:0000259" key="6">
    <source>
        <dbReference type="Pfam" id="PF00535"/>
    </source>
</evidence>
<proteinExistence type="predicted"/>
<organism evidence="7 8">
    <name type="scientific">Thermosipho melanesiensis</name>
    <dbReference type="NCBI Taxonomy" id="46541"/>
    <lineage>
        <taxon>Bacteria</taxon>
        <taxon>Thermotogati</taxon>
        <taxon>Thermotogota</taxon>
        <taxon>Thermotogae</taxon>
        <taxon>Thermotogales</taxon>
        <taxon>Fervidobacteriaceae</taxon>
        <taxon>Thermosipho</taxon>
    </lineage>
</organism>
<evidence type="ECO:0000313" key="8">
    <source>
        <dbReference type="Proteomes" id="UP000185490"/>
    </source>
</evidence>
<dbReference type="InterPro" id="IPR001173">
    <property type="entry name" value="Glyco_trans_2-like"/>
</dbReference>
<keyword evidence="8" id="KW-1185">Reference proteome</keyword>
<dbReference type="Pfam" id="PF00535">
    <property type="entry name" value="Glycos_transf_2"/>
    <property type="match status" value="1"/>
</dbReference>
<evidence type="ECO:0000256" key="5">
    <source>
        <dbReference type="ARBA" id="ARBA00023136"/>
    </source>
</evidence>
<evidence type="ECO:0000256" key="3">
    <source>
        <dbReference type="ARBA" id="ARBA00022676"/>
    </source>
</evidence>
<keyword evidence="2" id="KW-1003">Cell membrane</keyword>
<dbReference type="GO" id="GO:0016740">
    <property type="term" value="F:transferase activity"/>
    <property type="evidence" value="ECO:0007669"/>
    <property type="project" value="UniProtKB-KW"/>
</dbReference>
<comment type="subcellular location">
    <subcellularLocation>
        <location evidence="1">Cell membrane</location>
    </subcellularLocation>
</comment>
<dbReference type="Gene3D" id="3.90.550.10">
    <property type="entry name" value="Spore Coat Polysaccharide Biosynthesis Protein SpsA, Chain A"/>
    <property type="match status" value="1"/>
</dbReference>
<keyword evidence="4 7" id="KW-0808">Transferase</keyword>
<gene>
    <name evidence="7" type="ORF">BW47_01210</name>
</gene>
<sequence length="247" mass="28939">MKISVIVPVLNEEKTLEKTLKSIKNQTYKNFEIIVVDNGSTDKSVEIARKYTTNIFFEEKKGSINAIVKGIKNSKGDIFLTCDADSIYPKNYFEKIFKTFKKHEKICAIYGPFMFIENGKISNFFTWISYIIMDFLSKLFTKTYIVGAANFAIKRECYFKVGGYDIKSNLASQDFRLARKISKVGKVSFSPFLVVFTSNRRFRKEGFFKSFKEAVILWADVAFNKNKITYEKYYTKEYYGRKYERKK</sequence>
<dbReference type="RefSeq" id="WP_012056454.1">
    <property type="nucleotide sequence ID" value="NZ_CP007389.1"/>
</dbReference>
<accession>A0ABM6GD54</accession>
<dbReference type="PANTHER" id="PTHR43646">
    <property type="entry name" value="GLYCOSYLTRANSFERASE"/>
    <property type="match status" value="1"/>
</dbReference>
<evidence type="ECO:0000256" key="1">
    <source>
        <dbReference type="ARBA" id="ARBA00004236"/>
    </source>
</evidence>
<dbReference type="PANTHER" id="PTHR43646:SF2">
    <property type="entry name" value="GLYCOSYLTRANSFERASE 2-LIKE DOMAIN-CONTAINING PROTEIN"/>
    <property type="match status" value="1"/>
</dbReference>
<dbReference type="InterPro" id="IPR029044">
    <property type="entry name" value="Nucleotide-diphossugar_trans"/>
</dbReference>
<dbReference type="EMBL" id="CP007389">
    <property type="protein sequence ID" value="APT73290.1"/>
    <property type="molecule type" value="Genomic_DNA"/>
</dbReference>